<dbReference type="EMBL" id="JAQMLA010000054">
    <property type="protein sequence ID" value="MDB8687912.1"/>
    <property type="molecule type" value="Genomic_DNA"/>
</dbReference>
<feature type="domain" description="Thiopeptide-type bacteriocin biosynthesis" evidence="1">
    <location>
        <begin position="4"/>
        <end position="293"/>
    </location>
</feature>
<dbReference type="Proteomes" id="UP001212160">
    <property type="component" value="Unassembled WGS sequence"/>
</dbReference>
<evidence type="ECO:0000259" key="1">
    <source>
        <dbReference type="Pfam" id="PF14028"/>
    </source>
</evidence>
<dbReference type="InterPro" id="IPR023809">
    <property type="entry name" value="Thiopep_bacteriocin_synth_dom"/>
</dbReference>
<reference evidence="2" key="1">
    <citation type="submission" date="2023-01" db="EMBL/GenBank/DDBJ databases">
        <title>Human gut microbiome strain richness.</title>
        <authorList>
            <person name="Chen-Liaw A."/>
        </authorList>
    </citation>
    <scope>NUCLEOTIDE SEQUENCE</scope>
    <source>
        <strain evidence="2">RTP21484st1_H11_RTP21484_190118</strain>
    </source>
</reference>
<protein>
    <submittedName>
        <fullName evidence="2">Lantibiotic dehydratase C-terminal domain-containing protein</fullName>
    </submittedName>
</protein>
<sequence length="301" mass="36148">MKEWYQWNIYYYGDMNRFISKYVKDIIERSMELEKKIEWFFIRYWAGGPHIRLRIKCTSENFSCIDKIIYKEMENVEDIFISKSDKEQIVRQQSILAKRENIEENFNVQDNKSIIRVSYEPEYEKYGRGEILKISEEIFGLSSILCLKLVEKNTFTEKKYVYSILGFLTYIKLSNTFTAIELFEQYAIIWSEYMKISVEKFEENLKTKIDKEVAGIISFLNEHEKIKKNGEIGKWEKDTLDKLYIQKKLVGNSQYYKEKFLVILFNYIHVHNNRLGIKPVEEIYISLLLKEAYKILEGKSI</sequence>
<organism evidence="2 3">
    <name type="scientific">Mediterraneibacter gnavus</name>
    <name type="common">Ruminococcus gnavus</name>
    <dbReference type="NCBI Taxonomy" id="33038"/>
    <lineage>
        <taxon>Bacteria</taxon>
        <taxon>Bacillati</taxon>
        <taxon>Bacillota</taxon>
        <taxon>Clostridia</taxon>
        <taxon>Lachnospirales</taxon>
        <taxon>Lachnospiraceae</taxon>
        <taxon>Mediterraneibacter</taxon>
    </lineage>
</organism>
<name>A0AAW6DLF3_MEDGN</name>
<dbReference type="Pfam" id="PF14028">
    <property type="entry name" value="Lant_dehydr_C"/>
    <property type="match status" value="1"/>
</dbReference>
<comment type="caution">
    <text evidence="2">The sequence shown here is derived from an EMBL/GenBank/DDBJ whole genome shotgun (WGS) entry which is preliminary data.</text>
</comment>
<evidence type="ECO:0000313" key="3">
    <source>
        <dbReference type="Proteomes" id="UP001212160"/>
    </source>
</evidence>
<dbReference type="RefSeq" id="WP_178836975.1">
    <property type="nucleotide sequence ID" value="NZ_JAQMLA010000054.1"/>
</dbReference>
<evidence type="ECO:0000313" key="2">
    <source>
        <dbReference type="EMBL" id="MDB8687912.1"/>
    </source>
</evidence>
<dbReference type="AlphaFoldDB" id="A0AAW6DLF3"/>
<gene>
    <name evidence="2" type="ORF">PNW85_14780</name>
</gene>
<proteinExistence type="predicted"/>
<accession>A0AAW6DLF3</accession>